<reference evidence="9" key="1">
    <citation type="submission" date="2022-11" db="EMBL/GenBank/DDBJ databases">
        <title>Biodiversity and phylogenetic relationships of bacteria.</title>
        <authorList>
            <person name="Machado R.A.R."/>
            <person name="Bhat A."/>
            <person name="Loulou A."/>
            <person name="Kallel S."/>
        </authorList>
    </citation>
    <scope>NUCLEOTIDE SEQUENCE</scope>
    <source>
        <strain evidence="9">K-TC2</strain>
    </source>
</reference>
<evidence type="ECO:0000256" key="5">
    <source>
        <dbReference type="ARBA" id="ARBA00045658"/>
    </source>
</evidence>
<name>A0A9X3E428_9HYPH</name>
<evidence type="ECO:0000313" key="10">
    <source>
        <dbReference type="Proteomes" id="UP001144805"/>
    </source>
</evidence>
<dbReference type="InterPro" id="IPR036627">
    <property type="entry name" value="CobW-likC_sf"/>
</dbReference>
<keyword evidence="3" id="KW-0143">Chaperone</keyword>
<gene>
    <name evidence="9" type="ORF">OSH07_19710</name>
</gene>
<keyword evidence="2" id="KW-0378">Hydrolase</keyword>
<sequence>MPQQTEARPARQRPKPIPLTVLTGFLGAGKTTLLNRLLRDPTLAGTAVIVNEFGEIGLDHLLVGESEDGVIELSSGCLCCTIRGELVTTLENLLRALDNHRIERLDRVVIETTGLADPAPVLQSVLLHPYLSMRYRLDGVVTVVDAVNGAHTLDISDEANRQIAVADRIVLTKTDLDEADPAIRDRIFALNPGAKVLEAGRDDVQPADLFDTQPFTTEGKIADVVGWLAAEAQDHAGHHHHHHDHHGDHGHHHDHGHDHHGHAHPQAHDVNRHDARIRSFTATRATPISRHALDDFLDRLAREHGPSLLRLKGLVQTADAPDRPLVIQAAQTIFHPPARLPAWPSDDHRSRLVLIVRDLPEAAERAIVGAFSDLPQTDTADATTIADNPLAISGFSGVFRP</sequence>
<dbReference type="Gene3D" id="3.30.1220.10">
    <property type="entry name" value="CobW-like, C-terminal domain"/>
    <property type="match status" value="1"/>
</dbReference>
<evidence type="ECO:0000256" key="4">
    <source>
        <dbReference type="ARBA" id="ARBA00034320"/>
    </source>
</evidence>
<feature type="region of interest" description="Disordered" evidence="7">
    <location>
        <begin position="234"/>
        <end position="268"/>
    </location>
</feature>
<organism evidence="9 10">
    <name type="scientific">Kaistia nematophila</name>
    <dbReference type="NCBI Taxonomy" id="2994654"/>
    <lineage>
        <taxon>Bacteria</taxon>
        <taxon>Pseudomonadati</taxon>
        <taxon>Pseudomonadota</taxon>
        <taxon>Alphaproteobacteria</taxon>
        <taxon>Hyphomicrobiales</taxon>
        <taxon>Kaistiaceae</taxon>
        <taxon>Kaistia</taxon>
    </lineage>
</organism>
<keyword evidence="10" id="KW-1185">Reference proteome</keyword>
<evidence type="ECO:0000259" key="8">
    <source>
        <dbReference type="SMART" id="SM00833"/>
    </source>
</evidence>
<dbReference type="InterPro" id="IPR003495">
    <property type="entry name" value="CobW/HypB/UreG_nucleotide-bd"/>
</dbReference>
<dbReference type="InterPro" id="IPR051316">
    <property type="entry name" value="Zinc-reg_GTPase_activator"/>
</dbReference>
<evidence type="ECO:0000256" key="7">
    <source>
        <dbReference type="SAM" id="MobiDB-lite"/>
    </source>
</evidence>
<evidence type="ECO:0000313" key="9">
    <source>
        <dbReference type="EMBL" id="MCX5571436.1"/>
    </source>
</evidence>
<comment type="catalytic activity">
    <reaction evidence="6">
        <text>GTP + H2O = GDP + phosphate + H(+)</text>
        <dbReference type="Rhea" id="RHEA:19669"/>
        <dbReference type="ChEBI" id="CHEBI:15377"/>
        <dbReference type="ChEBI" id="CHEBI:15378"/>
        <dbReference type="ChEBI" id="CHEBI:37565"/>
        <dbReference type="ChEBI" id="CHEBI:43474"/>
        <dbReference type="ChEBI" id="CHEBI:58189"/>
    </reaction>
    <physiologicalReaction direction="left-to-right" evidence="6">
        <dbReference type="Rhea" id="RHEA:19670"/>
    </physiologicalReaction>
</comment>
<dbReference type="GO" id="GO:0005737">
    <property type="term" value="C:cytoplasm"/>
    <property type="evidence" value="ECO:0007669"/>
    <property type="project" value="TreeGrafter"/>
</dbReference>
<comment type="function">
    <text evidence="5">Zinc chaperone that directly transfers zinc cofactor to target proteins, thereby activating them. Zinc is transferred from the CXCC motif in the GTPase domain to the zinc binding site in target proteins in a process requiring GTP hydrolysis.</text>
</comment>
<dbReference type="InterPro" id="IPR011629">
    <property type="entry name" value="CobW-like_C"/>
</dbReference>
<evidence type="ECO:0000256" key="6">
    <source>
        <dbReference type="ARBA" id="ARBA00049117"/>
    </source>
</evidence>
<dbReference type="GO" id="GO:0000166">
    <property type="term" value="F:nucleotide binding"/>
    <property type="evidence" value="ECO:0007669"/>
    <property type="project" value="UniProtKB-KW"/>
</dbReference>
<accession>A0A9X3E428</accession>
<dbReference type="Gene3D" id="3.40.50.300">
    <property type="entry name" value="P-loop containing nucleotide triphosphate hydrolases"/>
    <property type="match status" value="1"/>
</dbReference>
<dbReference type="InterPro" id="IPR027417">
    <property type="entry name" value="P-loop_NTPase"/>
</dbReference>
<comment type="similarity">
    <text evidence="4">Belongs to the SIMIBI class G3E GTPase family. ZNG1 subfamily.</text>
</comment>
<dbReference type="PANTHER" id="PTHR13748:SF62">
    <property type="entry name" value="COBW DOMAIN-CONTAINING PROTEIN"/>
    <property type="match status" value="1"/>
</dbReference>
<keyword evidence="1" id="KW-0547">Nucleotide-binding</keyword>
<dbReference type="Pfam" id="PF02492">
    <property type="entry name" value="cobW"/>
    <property type="match status" value="1"/>
</dbReference>
<dbReference type="SMART" id="SM00833">
    <property type="entry name" value="CobW_C"/>
    <property type="match status" value="1"/>
</dbReference>
<dbReference type="SUPFAM" id="SSF52540">
    <property type="entry name" value="P-loop containing nucleoside triphosphate hydrolases"/>
    <property type="match status" value="1"/>
</dbReference>
<evidence type="ECO:0000256" key="3">
    <source>
        <dbReference type="ARBA" id="ARBA00023186"/>
    </source>
</evidence>
<feature type="compositionally biased region" description="Basic residues" evidence="7">
    <location>
        <begin position="237"/>
        <end position="265"/>
    </location>
</feature>
<dbReference type="PANTHER" id="PTHR13748">
    <property type="entry name" value="COBW-RELATED"/>
    <property type="match status" value="1"/>
</dbReference>
<dbReference type="Proteomes" id="UP001144805">
    <property type="component" value="Unassembled WGS sequence"/>
</dbReference>
<dbReference type="Pfam" id="PF07683">
    <property type="entry name" value="CobW_C"/>
    <property type="match status" value="1"/>
</dbReference>
<dbReference type="EMBL" id="JAPKNK010000010">
    <property type="protein sequence ID" value="MCX5571436.1"/>
    <property type="molecule type" value="Genomic_DNA"/>
</dbReference>
<evidence type="ECO:0000256" key="1">
    <source>
        <dbReference type="ARBA" id="ARBA00022741"/>
    </source>
</evidence>
<feature type="domain" description="CobW C-terminal" evidence="8">
    <location>
        <begin position="277"/>
        <end position="372"/>
    </location>
</feature>
<dbReference type="AlphaFoldDB" id="A0A9X3E428"/>
<comment type="caution">
    <text evidence="9">The sequence shown here is derived from an EMBL/GenBank/DDBJ whole genome shotgun (WGS) entry which is preliminary data.</text>
</comment>
<protein>
    <submittedName>
        <fullName evidence="9">GTP-binding protein</fullName>
    </submittedName>
</protein>
<dbReference type="SUPFAM" id="SSF90002">
    <property type="entry name" value="Hypothetical protein YjiA, C-terminal domain"/>
    <property type="match status" value="1"/>
</dbReference>
<evidence type="ECO:0000256" key="2">
    <source>
        <dbReference type="ARBA" id="ARBA00022801"/>
    </source>
</evidence>
<proteinExistence type="inferred from homology"/>
<dbReference type="GO" id="GO:0016787">
    <property type="term" value="F:hydrolase activity"/>
    <property type="evidence" value="ECO:0007669"/>
    <property type="project" value="UniProtKB-KW"/>
</dbReference>
<dbReference type="CDD" id="cd03112">
    <property type="entry name" value="CobW-like"/>
    <property type="match status" value="1"/>
</dbReference>
<dbReference type="RefSeq" id="WP_266340396.1">
    <property type="nucleotide sequence ID" value="NZ_JAPKNK010000010.1"/>
</dbReference>